<evidence type="ECO:0000313" key="1">
    <source>
        <dbReference type="EMBL" id="MBO0359670.1"/>
    </source>
</evidence>
<keyword evidence="2" id="KW-1185">Reference proteome</keyword>
<protein>
    <submittedName>
        <fullName evidence="1">Uncharacterized protein</fullName>
    </submittedName>
</protein>
<dbReference type="AlphaFoldDB" id="A0A939EY67"/>
<reference evidence="1" key="1">
    <citation type="submission" date="2021-03" db="EMBL/GenBank/DDBJ databases">
        <authorList>
            <person name="Kim M.K."/>
        </authorList>
    </citation>
    <scope>NUCLEOTIDE SEQUENCE</scope>
    <source>
        <strain evidence="1">BT186</strain>
    </source>
</reference>
<comment type="caution">
    <text evidence="1">The sequence shown here is derived from an EMBL/GenBank/DDBJ whole genome shotgun (WGS) entry which is preliminary data.</text>
</comment>
<dbReference type="Proteomes" id="UP000664144">
    <property type="component" value="Unassembled WGS sequence"/>
</dbReference>
<sequence length="98" mass="11432">MGWTVIIEDEEGNAKKTMPGEFILSDEEILSNENFRLLKYVDPYGDTTFNAFMFEDLIKDLKELKTLLPTDKKQIDTVINYAKECNDEIHTYLKLYGD</sequence>
<accession>A0A939EY67</accession>
<proteinExistence type="predicted"/>
<name>A0A939EY67_9BACT</name>
<dbReference type="EMBL" id="JAFLQZ010000012">
    <property type="protein sequence ID" value="MBO0359670.1"/>
    <property type="molecule type" value="Genomic_DNA"/>
</dbReference>
<evidence type="ECO:0000313" key="2">
    <source>
        <dbReference type="Proteomes" id="UP000664144"/>
    </source>
</evidence>
<organism evidence="1 2">
    <name type="scientific">Hymenobacter telluris</name>
    <dbReference type="NCBI Taxonomy" id="2816474"/>
    <lineage>
        <taxon>Bacteria</taxon>
        <taxon>Pseudomonadati</taxon>
        <taxon>Bacteroidota</taxon>
        <taxon>Cytophagia</taxon>
        <taxon>Cytophagales</taxon>
        <taxon>Hymenobacteraceae</taxon>
        <taxon>Hymenobacter</taxon>
    </lineage>
</organism>
<gene>
    <name evidence="1" type="ORF">J0X19_17045</name>
</gene>
<dbReference type="RefSeq" id="WP_206985627.1">
    <property type="nucleotide sequence ID" value="NZ_JAFLQZ010000012.1"/>
</dbReference>